<evidence type="ECO:0000313" key="2">
    <source>
        <dbReference type="Proteomes" id="UP000828251"/>
    </source>
</evidence>
<keyword evidence="2" id="KW-1185">Reference proteome</keyword>
<organism evidence="1 2">
    <name type="scientific">Gossypium stocksii</name>
    <dbReference type="NCBI Taxonomy" id="47602"/>
    <lineage>
        <taxon>Eukaryota</taxon>
        <taxon>Viridiplantae</taxon>
        <taxon>Streptophyta</taxon>
        <taxon>Embryophyta</taxon>
        <taxon>Tracheophyta</taxon>
        <taxon>Spermatophyta</taxon>
        <taxon>Magnoliopsida</taxon>
        <taxon>eudicotyledons</taxon>
        <taxon>Gunneridae</taxon>
        <taxon>Pentapetalae</taxon>
        <taxon>rosids</taxon>
        <taxon>malvids</taxon>
        <taxon>Malvales</taxon>
        <taxon>Malvaceae</taxon>
        <taxon>Malvoideae</taxon>
        <taxon>Gossypium</taxon>
    </lineage>
</organism>
<dbReference type="OrthoDB" id="995555at2759"/>
<sequence length="95" mass="10582">MKKYLSKGCGSSLGNILSCSLGLRISIRCSLIPNVVKAWITLSRLSRFLYKLKILEEIGGIIGKVSKINFNTDSRMIGKFTRMAVYVNLDKPLIS</sequence>
<evidence type="ECO:0000313" key="1">
    <source>
        <dbReference type="EMBL" id="KAH1115221.1"/>
    </source>
</evidence>
<dbReference type="AlphaFoldDB" id="A0A9D3W8Q6"/>
<gene>
    <name evidence="1" type="ORF">J1N35_008599</name>
</gene>
<name>A0A9D3W8Q6_9ROSI</name>
<reference evidence="1 2" key="1">
    <citation type="journal article" date="2021" name="Plant Biotechnol. J.">
        <title>Multi-omics assisted identification of the key and species-specific regulatory components of drought-tolerant mechanisms in Gossypium stocksii.</title>
        <authorList>
            <person name="Yu D."/>
            <person name="Ke L."/>
            <person name="Zhang D."/>
            <person name="Wu Y."/>
            <person name="Sun Y."/>
            <person name="Mei J."/>
            <person name="Sun J."/>
            <person name="Sun Y."/>
        </authorList>
    </citation>
    <scope>NUCLEOTIDE SEQUENCE [LARGE SCALE GENOMIC DNA]</scope>
    <source>
        <strain evidence="2">cv. E1</strain>
        <tissue evidence="1">Leaf</tissue>
    </source>
</reference>
<comment type="caution">
    <text evidence="1">The sequence shown here is derived from an EMBL/GenBank/DDBJ whole genome shotgun (WGS) entry which is preliminary data.</text>
</comment>
<proteinExistence type="predicted"/>
<protein>
    <submittedName>
        <fullName evidence="1">Uncharacterized protein</fullName>
    </submittedName>
</protein>
<accession>A0A9D3W8Q6</accession>
<dbReference type="Proteomes" id="UP000828251">
    <property type="component" value="Unassembled WGS sequence"/>
</dbReference>
<dbReference type="EMBL" id="JAIQCV010000003">
    <property type="protein sequence ID" value="KAH1115221.1"/>
    <property type="molecule type" value="Genomic_DNA"/>
</dbReference>